<feature type="region of interest" description="Disordered" evidence="1">
    <location>
        <begin position="137"/>
        <end position="156"/>
    </location>
</feature>
<reference evidence="2 3" key="1">
    <citation type="journal article" date="2021" name="Hortic Res">
        <title>Chromosome-scale assembly of the Dendrobium chrysotoxum genome enhances the understanding of orchid evolution.</title>
        <authorList>
            <person name="Zhang Y."/>
            <person name="Zhang G.Q."/>
            <person name="Zhang D."/>
            <person name="Liu X.D."/>
            <person name="Xu X.Y."/>
            <person name="Sun W.H."/>
            <person name="Yu X."/>
            <person name="Zhu X."/>
            <person name="Wang Z.W."/>
            <person name="Zhao X."/>
            <person name="Zhong W.Y."/>
            <person name="Chen H."/>
            <person name="Yin W.L."/>
            <person name="Huang T."/>
            <person name="Niu S.C."/>
            <person name="Liu Z.J."/>
        </authorList>
    </citation>
    <scope>NUCLEOTIDE SEQUENCE [LARGE SCALE GENOMIC DNA]</scope>
    <source>
        <strain evidence="2">Lindl</strain>
    </source>
</reference>
<gene>
    <name evidence="2" type="ORF">IEQ34_015580</name>
</gene>
<evidence type="ECO:0000256" key="1">
    <source>
        <dbReference type="SAM" id="MobiDB-lite"/>
    </source>
</evidence>
<name>A0AAV7GIL6_DENCH</name>
<dbReference type="EMBL" id="JAGFBR010000014">
    <property type="protein sequence ID" value="KAH0455548.1"/>
    <property type="molecule type" value="Genomic_DNA"/>
</dbReference>
<keyword evidence="3" id="KW-1185">Reference proteome</keyword>
<proteinExistence type="predicted"/>
<feature type="compositionally biased region" description="Low complexity" evidence="1">
    <location>
        <begin position="226"/>
        <end position="244"/>
    </location>
</feature>
<comment type="caution">
    <text evidence="2">The sequence shown here is derived from an EMBL/GenBank/DDBJ whole genome shotgun (WGS) entry which is preliminary data.</text>
</comment>
<dbReference type="Proteomes" id="UP000775213">
    <property type="component" value="Unassembled WGS sequence"/>
</dbReference>
<protein>
    <submittedName>
        <fullName evidence="2">Uncharacterized protein</fullName>
    </submittedName>
</protein>
<feature type="region of interest" description="Disordered" evidence="1">
    <location>
        <begin position="224"/>
        <end position="244"/>
    </location>
</feature>
<accession>A0AAV7GIL6</accession>
<organism evidence="2 3">
    <name type="scientific">Dendrobium chrysotoxum</name>
    <name type="common">Orchid</name>
    <dbReference type="NCBI Taxonomy" id="161865"/>
    <lineage>
        <taxon>Eukaryota</taxon>
        <taxon>Viridiplantae</taxon>
        <taxon>Streptophyta</taxon>
        <taxon>Embryophyta</taxon>
        <taxon>Tracheophyta</taxon>
        <taxon>Spermatophyta</taxon>
        <taxon>Magnoliopsida</taxon>
        <taxon>Liliopsida</taxon>
        <taxon>Asparagales</taxon>
        <taxon>Orchidaceae</taxon>
        <taxon>Epidendroideae</taxon>
        <taxon>Malaxideae</taxon>
        <taxon>Dendrobiinae</taxon>
        <taxon>Dendrobium</taxon>
    </lineage>
</organism>
<sequence>MGPRCGAYNEAGNHLKILSSAFVSSRQTAFTRFLKRGGKGTRCDTYGEAGDILNTRMGPGEHVIGIHVTSRDAARFNRFEPDPPMQADRSRQCSINNYKMPPNTCMGPDERVIGTHVTSRDAARELNSLKLPLEEKQKCGRRPGPNFRSPQDSVQGHSKELLKIPQGWSSSLSCSQTPEAQALSASSSYTSTFTIFSNWKSPIQSIPKLTGAVSLPLSSPIRLQFKNSSNKPKPTSKPLPQTHG</sequence>
<evidence type="ECO:0000313" key="3">
    <source>
        <dbReference type="Proteomes" id="UP000775213"/>
    </source>
</evidence>
<evidence type="ECO:0000313" key="2">
    <source>
        <dbReference type="EMBL" id="KAH0455548.1"/>
    </source>
</evidence>
<dbReference type="AlphaFoldDB" id="A0AAV7GIL6"/>